<dbReference type="Proteomes" id="UP000824007">
    <property type="component" value="Unassembled WGS sequence"/>
</dbReference>
<comment type="caution">
    <text evidence="4">The sequence shown here is derived from an EMBL/GenBank/DDBJ whole genome shotgun (WGS) entry which is preliminary data.</text>
</comment>
<feature type="domain" description="Peptidase M56" evidence="3">
    <location>
        <begin position="15"/>
        <end position="333"/>
    </location>
</feature>
<protein>
    <submittedName>
        <fullName evidence="4">M56 family metallopeptidase</fullName>
    </submittedName>
</protein>
<feature type="transmembrane region" description="Helical" evidence="2">
    <location>
        <begin position="6"/>
        <end position="26"/>
    </location>
</feature>
<dbReference type="InterPro" id="IPR052173">
    <property type="entry name" value="Beta-lactam_resp_regulator"/>
</dbReference>
<proteinExistence type="predicted"/>
<feature type="transmembrane region" description="Helical" evidence="2">
    <location>
        <begin position="200"/>
        <end position="218"/>
    </location>
</feature>
<accession>A0A9D2C572</accession>
<feature type="coiled-coil region" evidence="1">
    <location>
        <begin position="73"/>
        <end position="104"/>
    </location>
</feature>
<evidence type="ECO:0000313" key="5">
    <source>
        <dbReference type="Proteomes" id="UP000824007"/>
    </source>
</evidence>
<feature type="transmembrane region" description="Helical" evidence="2">
    <location>
        <begin position="347"/>
        <end position="367"/>
    </location>
</feature>
<keyword evidence="2" id="KW-0812">Transmembrane</keyword>
<evidence type="ECO:0000313" key="4">
    <source>
        <dbReference type="EMBL" id="HIY59947.1"/>
    </source>
</evidence>
<dbReference type="EMBL" id="DXDD01000059">
    <property type="protein sequence ID" value="HIY59947.1"/>
    <property type="molecule type" value="Genomic_DNA"/>
</dbReference>
<sequence length="547" mass="63143">MKILFLNMLSVSFFTTVFIGLFCLICRMVNRRWISALTWTVGIFVGLRLLFFVPVPLPYTITFPEGMQMELPKTLLEQRREEYLEEKEKEKLEARDNGQQQTESVKEWLTRRAEALTEGNFGFPAGPFSAEALSEVLLSAAARIWFAVCLFLIVFRFAGYFRLRFLIFRKGKPLTEAENGIYRRCVNELRYGINIRVKRLAGISSPFGIGYFSQLIIIPEGLTDAAALENVFLHEIIHARRFDNWYRLLLVLAQSVHWFNPAAALFFRKIERAREYLCDRAATEQRAPGERKAYCESILAVMEMTGENKARKRQNSFINSWSGDREDVKRRLTEILRADSRIRVGKIAAAPFLLLLLGLTCILAFFGPGINLIRLFFEGEGAYTEDIGDYGEFEGFRGYSRLYIFPETIPEGAQAEEYFYFYQDTLFDPSAQIYLECRYEDEAYEQELSRLSGIREVYRGESQAARLDEGHFAVPAFVTIYGDNHCWEYALLLDGNRIAYVFLQFQEPKEIAFPAEYLPLHYGKETEGESFSIYLFDVGDGVRAGDF</sequence>
<evidence type="ECO:0000256" key="1">
    <source>
        <dbReference type="SAM" id="Coils"/>
    </source>
</evidence>
<reference evidence="4" key="1">
    <citation type="journal article" date="2021" name="PeerJ">
        <title>Extensive microbial diversity within the chicken gut microbiome revealed by metagenomics and culture.</title>
        <authorList>
            <person name="Gilroy R."/>
            <person name="Ravi A."/>
            <person name="Getino M."/>
            <person name="Pursley I."/>
            <person name="Horton D.L."/>
            <person name="Alikhan N.F."/>
            <person name="Baker D."/>
            <person name="Gharbi K."/>
            <person name="Hall N."/>
            <person name="Watson M."/>
            <person name="Adriaenssens E.M."/>
            <person name="Foster-Nyarko E."/>
            <person name="Jarju S."/>
            <person name="Secka A."/>
            <person name="Antonio M."/>
            <person name="Oren A."/>
            <person name="Chaudhuri R.R."/>
            <person name="La Ragione R."/>
            <person name="Hildebrand F."/>
            <person name="Pallen M.J."/>
        </authorList>
    </citation>
    <scope>NUCLEOTIDE SEQUENCE</scope>
    <source>
        <strain evidence="4">ChiSxjej3B15-24422</strain>
    </source>
</reference>
<keyword evidence="2" id="KW-0472">Membrane</keyword>
<dbReference type="PANTHER" id="PTHR34978:SF3">
    <property type="entry name" value="SLR0241 PROTEIN"/>
    <property type="match status" value="1"/>
</dbReference>
<dbReference type="AlphaFoldDB" id="A0A9D2C572"/>
<reference evidence="4" key="2">
    <citation type="submission" date="2021-04" db="EMBL/GenBank/DDBJ databases">
        <authorList>
            <person name="Gilroy R."/>
        </authorList>
    </citation>
    <scope>NUCLEOTIDE SEQUENCE</scope>
    <source>
        <strain evidence="4">ChiSxjej3B15-24422</strain>
    </source>
</reference>
<keyword evidence="2" id="KW-1133">Transmembrane helix</keyword>
<feature type="transmembrane region" description="Helical" evidence="2">
    <location>
        <begin position="144"/>
        <end position="163"/>
    </location>
</feature>
<evidence type="ECO:0000256" key="2">
    <source>
        <dbReference type="SAM" id="Phobius"/>
    </source>
</evidence>
<feature type="transmembrane region" description="Helical" evidence="2">
    <location>
        <begin position="245"/>
        <end position="267"/>
    </location>
</feature>
<dbReference type="InterPro" id="IPR008756">
    <property type="entry name" value="Peptidase_M56"/>
</dbReference>
<keyword evidence="1" id="KW-0175">Coiled coil</keyword>
<organism evidence="4 5">
    <name type="scientific">Candidatus Eisenbergiella pullistercoris</name>
    <dbReference type="NCBI Taxonomy" id="2838555"/>
    <lineage>
        <taxon>Bacteria</taxon>
        <taxon>Bacillati</taxon>
        <taxon>Bacillota</taxon>
        <taxon>Clostridia</taxon>
        <taxon>Lachnospirales</taxon>
        <taxon>Lachnospiraceae</taxon>
        <taxon>Eisenbergiella</taxon>
    </lineage>
</organism>
<evidence type="ECO:0000259" key="3">
    <source>
        <dbReference type="Pfam" id="PF05569"/>
    </source>
</evidence>
<dbReference type="CDD" id="cd07341">
    <property type="entry name" value="M56_BlaR1_MecR1_like"/>
    <property type="match status" value="1"/>
</dbReference>
<feature type="transmembrane region" description="Helical" evidence="2">
    <location>
        <begin position="33"/>
        <end position="53"/>
    </location>
</feature>
<dbReference type="PANTHER" id="PTHR34978">
    <property type="entry name" value="POSSIBLE SENSOR-TRANSDUCER PROTEIN BLAR"/>
    <property type="match status" value="1"/>
</dbReference>
<name>A0A9D2C572_9FIRM</name>
<dbReference type="Pfam" id="PF05569">
    <property type="entry name" value="Peptidase_M56"/>
    <property type="match status" value="1"/>
</dbReference>
<gene>
    <name evidence="4" type="ORF">H9831_04595</name>
</gene>